<accession>A0ACB9IQT9</accession>
<dbReference type="Proteomes" id="UP001056120">
    <property type="component" value="Linkage Group LG08"/>
</dbReference>
<organism evidence="1 2">
    <name type="scientific">Smallanthus sonchifolius</name>
    <dbReference type="NCBI Taxonomy" id="185202"/>
    <lineage>
        <taxon>Eukaryota</taxon>
        <taxon>Viridiplantae</taxon>
        <taxon>Streptophyta</taxon>
        <taxon>Embryophyta</taxon>
        <taxon>Tracheophyta</taxon>
        <taxon>Spermatophyta</taxon>
        <taxon>Magnoliopsida</taxon>
        <taxon>eudicotyledons</taxon>
        <taxon>Gunneridae</taxon>
        <taxon>Pentapetalae</taxon>
        <taxon>asterids</taxon>
        <taxon>campanulids</taxon>
        <taxon>Asterales</taxon>
        <taxon>Asteraceae</taxon>
        <taxon>Asteroideae</taxon>
        <taxon>Heliantheae alliance</taxon>
        <taxon>Millerieae</taxon>
        <taxon>Smallanthus</taxon>
    </lineage>
</organism>
<protein>
    <submittedName>
        <fullName evidence="1">Uncharacterized protein</fullName>
    </submittedName>
</protein>
<evidence type="ECO:0000313" key="1">
    <source>
        <dbReference type="EMBL" id="KAI3809427.1"/>
    </source>
</evidence>
<reference evidence="1 2" key="2">
    <citation type="journal article" date="2022" name="Mol. Ecol. Resour.">
        <title>The genomes of chicory, endive, great burdock and yacon provide insights into Asteraceae paleo-polyploidization history and plant inulin production.</title>
        <authorList>
            <person name="Fan W."/>
            <person name="Wang S."/>
            <person name="Wang H."/>
            <person name="Wang A."/>
            <person name="Jiang F."/>
            <person name="Liu H."/>
            <person name="Zhao H."/>
            <person name="Xu D."/>
            <person name="Zhang Y."/>
        </authorList>
    </citation>
    <scope>NUCLEOTIDE SEQUENCE [LARGE SCALE GENOMIC DNA]</scope>
    <source>
        <strain evidence="2">cv. Yunnan</strain>
        <tissue evidence="1">Leaves</tissue>
    </source>
</reference>
<evidence type="ECO:0000313" key="2">
    <source>
        <dbReference type="Proteomes" id="UP001056120"/>
    </source>
</evidence>
<proteinExistence type="predicted"/>
<comment type="caution">
    <text evidence="1">The sequence shown here is derived from an EMBL/GenBank/DDBJ whole genome shotgun (WGS) entry which is preliminary data.</text>
</comment>
<dbReference type="EMBL" id="CM042025">
    <property type="protein sequence ID" value="KAI3809427.1"/>
    <property type="molecule type" value="Genomic_DNA"/>
</dbReference>
<reference evidence="2" key="1">
    <citation type="journal article" date="2022" name="Mol. Ecol. Resour.">
        <title>The genomes of chicory, endive, great burdock and yacon provide insights into Asteraceae palaeo-polyploidization history and plant inulin production.</title>
        <authorList>
            <person name="Fan W."/>
            <person name="Wang S."/>
            <person name="Wang H."/>
            <person name="Wang A."/>
            <person name="Jiang F."/>
            <person name="Liu H."/>
            <person name="Zhao H."/>
            <person name="Xu D."/>
            <person name="Zhang Y."/>
        </authorList>
    </citation>
    <scope>NUCLEOTIDE SEQUENCE [LARGE SCALE GENOMIC DNA]</scope>
    <source>
        <strain evidence="2">cv. Yunnan</strain>
    </source>
</reference>
<gene>
    <name evidence="1" type="ORF">L1987_25399</name>
</gene>
<sequence>MFKFANHVGMHLGLAISRLWWSAETITVVTGANQGIGFQIAHQLGLHGLTVALISRETAVGEESAIVLQEGGLKVVFHQLDVIDQESIDRYVLFLDKRKLWWYRYSDKQCRIQS</sequence>
<name>A0ACB9IQT9_9ASTR</name>
<keyword evidence="2" id="KW-1185">Reference proteome</keyword>